<accession>A0A1D7S4G7</accession>
<keyword evidence="1" id="KW-0812">Transmembrane</keyword>
<dbReference type="Proteomes" id="UP000219792">
    <property type="component" value="Segment"/>
</dbReference>
<dbReference type="Proteomes" id="UP000220231">
    <property type="component" value="Segment"/>
</dbReference>
<evidence type="ECO:0000313" key="14">
    <source>
        <dbReference type="Proteomes" id="UP000219810"/>
    </source>
</evidence>
<organism evidence="8 15">
    <name type="scientific">Synechococcus phage S-RIM2</name>
    <dbReference type="NCBI Taxonomy" id="687800"/>
    <lineage>
        <taxon>Viruses</taxon>
        <taxon>Duplodnaviria</taxon>
        <taxon>Heunggongvirae</taxon>
        <taxon>Uroviricota</taxon>
        <taxon>Caudoviricetes</taxon>
        <taxon>Pantevenvirales</taxon>
        <taxon>Kyanoviridae</taxon>
        <taxon>Nerrivikvirus</taxon>
        <taxon>Nerrivikvirus srim2</taxon>
    </lineage>
</organism>
<dbReference type="EMBL" id="KX349229">
    <property type="protein sequence ID" value="AON98262.1"/>
    <property type="molecule type" value="Genomic_DNA"/>
</dbReference>
<dbReference type="Proteomes" id="UP000220290">
    <property type="component" value="Segment"/>
</dbReference>
<gene>
    <name evidence="2" type="ORF">LIS011010_107</name>
    <name evidence="3" type="ORF">LIS061010_108</name>
    <name evidence="4" type="ORF">LIS121010_107</name>
    <name evidence="5" type="ORF">W1010910_107</name>
    <name evidence="6" type="ORF">W1030709_108</name>
    <name evidence="7" type="ORF">W1080709_107</name>
    <name evidence="8" type="ORF">W1120909_107</name>
    <name evidence="9" type="ORF">W1130709_107</name>
    <name evidence="10" type="ORF">W2020709_107</name>
    <name evidence="11" type="ORF">W2320910_107</name>
    <name evidence="12" type="ORF">W2390910_107</name>
</gene>
<dbReference type="EMBL" id="KX349275">
    <property type="protein sequence ID" value="AOO08110.1"/>
    <property type="molecule type" value="Genomic_DNA"/>
</dbReference>
<protein>
    <submittedName>
        <fullName evidence="8">Uncharacterized protein</fullName>
    </submittedName>
</protein>
<reference evidence="13 14" key="1">
    <citation type="journal article" date="2016" name="Environ. Microbiol.">
        <title>Genomic diversification of marine cyanophages into stable ecotypes.</title>
        <authorList>
            <person name="Marston M.F."/>
            <person name="Martiny J.B."/>
        </authorList>
    </citation>
    <scope>NUCLEOTIDE SEQUENCE [LARGE SCALE GENOMIC DNA]</scope>
    <source>
        <strain evidence="2">LIS_01_1010</strain>
        <strain evidence="3">LIS_06_1010</strain>
        <strain evidence="4">LIS_12_1010</strain>
        <strain evidence="5">W1_01_0910</strain>
        <strain evidence="6">W1_03_0709</strain>
        <strain evidence="7">W1_08_0709</strain>
        <strain evidence="8">W1_12_0909</strain>
        <strain evidence="9">W1_13_0709</strain>
        <strain evidence="10">W2_02_0709</strain>
        <strain evidence="11">W2_32_0910</strain>
        <strain evidence="12">W2_39_0910</strain>
    </source>
</reference>
<dbReference type="EMBL" id="KX349284">
    <property type="protein sequence ID" value="AOO10041.1"/>
    <property type="molecule type" value="Genomic_DNA"/>
</dbReference>
<dbReference type="EMBL" id="KX349273">
    <property type="protein sequence ID" value="AOO07679.1"/>
    <property type="molecule type" value="Genomic_DNA"/>
</dbReference>
<dbReference type="EMBL" id="KX349274">
    <property type="protein sequence ID" value="AOO07895.1"/>
    <property type="molecule type" value="Genomic_DNA"/>
</dbReference>
<dbReference type="Proteomes" id="UP000220437">
    <property type="component" value="Segment"/>
</dbReference>
<evidence type="ECO:0000313" key="2">
    <source>
        <dbReference type="EMBL" id="AON98262.1"/>
    </source>
</evidence>
<evidence type="ECO:0000313" key="9">
    <source>
        <dbReference type="EMBL" id="AOO08754.1"/>
    </source>
</evidence>
<evidence type="ECO:0000313" key="12">
    <source>
        <dbReference type="EMBL" id="AOO10041.1"/>
    </source>
</evidence>
<evidence type="ECO:0000313" key="11">
    <source>
        <dbReference type="EMBL" id="AOO09826.1"/>
    </source>
</evidence>
<dbReference type="Proteomes" id="UP000219867">
    <property type="component" value="Segment"/>
</dbReference>
<evidence type="ECO:0000313" key="13">
    <source>
        <dbReference type="Proteomes" id="UP000219792"/>
    </source>
</evidence>
<dbReference type="EMBL" id="KX349278">
    <property type="protein sequence ID" value="AOO08754.1"/>
    <property type="molecule type" value="Genomic_DNA"/>
</dbReference>
<dbReference type="Proteomes" id="UP000220274">
    <property type="component" value="Genome"/>
</dbReference>
<dbReference type="Proteomes" id="UP000220657">
    <property type="component" value="Segment"/>
</dbReference>
<keyword evidence="1" id="KW-0472">Membrane</keyword>
<evidence type="ECO:0000313" key="6">
    <source>
        <dbReference type="EMBL" id="AOO07895.1"/>
    </source>
</evidence>
<dbReference type="EMBL" id="KX349277">
    <property type="protein sequence ID" value="AOO08539.1"/>
    <property type="molecule type" value="Genomic_DNA"/>
</dbReference>
<evidence type="ECO:0000313" key="7">
    <source>
        <dbReference type="EMBL" id="AOO08110.1"/>
    </source>
</evidence>
<evidence type="ECO:0000313" key="3">
    <source>
        <dbReference type="EMBL" id="AON98693.1"/>
    </source>
</evidence>
<dbReference type="EMBL" id="KX349283">
    <property type="protein sequence ID" value="AOO09826.1"/>
    <property type="molecule type" value="Genomic_DNA"/>
</dbReference>
<dbReference type="EMBL" id="KX349231">
    <property type="protein sequence ID" value="AON98693.1"/>
    <property type="molecule type" value="Genomic_DNA"/>
</dbReference>
<dbReference type="Proteomes" id="UP000220745">
    <property type="component" value="Segment"/>
</dbReference>
<proteinExistence type="predicted"/>
<dbReference type="Proteomes" id="UP000220738">
    <property type="component" value="Segment"/>
</dbReference>
<evidence type="ECO:0000313" key="8">
    <source>
        <dbReference type="EMBL" id="AOO08539.1"/>
    </source>
</evidence>
<evidence type="ECO:0000256" key="1">
    <source>
        <dbReference type="SAM" id="Phobius"/>
    </source>
</evidence>
<dbReference type="Proteomes" id="UP000220556">
    <property type="component" value="Segment"/>
</dbReference>
<dbReference type="Proteomes" id="UP000219810">
    <property type="component" value="Segment"/>
</dbReference>
<evidence type="ECO:0000313" key="5">
    <source>
        <dbReference type="EMBL" id="AOO07679.1"/>
    </source>
</evidence>
<evidence type="ECO:0000313" key="4">
    <source>
        <dbReference type="EMBL" id="AON99336.1"/>
    </source>
</evidence>
<evidence type="ECO:0000313" key="10">
    <source>
        <dbReference type="EMBL" id="AOO09183.1"/>
    </source>
</evidence>
<dbReference type="EMBL" id="KX349234">
    <property type="protein sequence ID" value="AON99336.1"/>
    <property type="molecule type" value="Genomic_DNA"/>
</dbReference>
<dbReference type="EMBL" id="KX349280">
    <property type="protein sequence ID" value="AOO09183.1"/>
    <property type="molecule type" value="Genomic_DNA"/>
</dbReference>
<keyword evidence="1" id="KW-1133">Transmembrane helix</keyword>
<evidence type="ECO:0000313" key="15">
    <source>
        <dbReference type="Proteomes" id="UP000220657"/>
    </source>
</evidence>
<sequence>MSHNHNYEPMPAWVAWAGVGLMIFTVIIFVVFTLSVMYFG</sequence>
<feature type="transmembrane region" description="Helical" evidence="1">
    <location>
        <begin position="12"/>
        <end position="39"/>
    </location>
</feature>
<name>A0A1D7S4G7_9CAUD</name>